<dbReference type="SUPFAM" id="SSF110921">
    <property type="entry name" value="2-isopropylmalate synthase LeuA, allosteric (dimerisation) domain"/>
    <property type="match status" value="1"/>
</dbReference>
<keyword evidence="4" id="KW-0412">Isoleucine biosynthesis</keyword>
<comment type="pathway">
    <text evidence="1">Amino-acid biosynthesis; L-isoleucine biosynthesis; 2-oxobutanoate from pyruvate: step 1/3.</text>
</comment>
<name>A0A346Y113_9ACTN</name>
<dbReference type="KEGG" id="euz:DVS28_a3487"/>
<evidence type="ECO:0000256" key="1">
    <source>
        <dbReference type="ARBA" id="ARBA00004743"/>
    </source>
</evidence>
<dbReference type="SUPFAM" id="SSF51569">
    <property type="entry name" value="Aldolase"/>
    <property type="match status" value="1"/>
</dbReference>
<organism evidence="11 12">
    <name type="scientific">Euzebya pacifica</name>
    <dbReference type="NCBI Taxonomy" id="1608957"/>
    <lineage>
        <taxon>Bacteria</taxon>
        <taxon>Bacillati</taxon>
        <taxon>Actinomycetota</taxon>
        <taxon>Nitriliruptoria</taxon>
        <taxon>Euzebyales</taxon>
    </lineage>
</organism>
<comment type="catalytic activity">
    <reaction evidence="7">
        <text>pyruvate + acetyl-CoA + H2O = (3R)-citramalate + CoA + H(+)</text>
        <dbReference type="Rhea" id="RHEA:19045"/>
        <dbReference type="ChEBI" id="CHEBI:15361"/>
        <dbReference type="ChEBI" id="CHEBI:15377"/>
        <dbReference type="ChEBI" id="CHEBI:15378"/>
        <dbReference type="ChEBI" id="CHEBI:30934"/>
        <dbReference type="ChEBI" id="CHEBI:57287"/>
        <dbReference type="ChEBI" id="CHEBI:57288"/>
        <dbReference type="EC" id="2.3.3.21"/>
    </reaction>
</comment>
<dbReference type="Pfam" id="PF22617">
    <property type="entry name" value="HCS_D2"/>
    <property type="match status" value="1"/>
</dbReference>
<gene>
    <name evidence="11" type="ORF">DVS28_a3487</name>
</gene>
<dbReference type="GO" id="GO:0043714">
    <property type="term" value="F:(R)-citramalate synthase activity"/>
    <property type="evidence" value="ECO:0007669"/>
    <property type="project" value="UniProtKB-UniRule"/>
</dbReference>
<dbReference type="UniPathway" id="UPA00047">
    <property type="reaction ID" value="UER00066"/>
</dbReference>
<dbReference type="GO" id="GO:0009097">
    <property type="term" value="P:isoleucine biosynthetic process"/>
    <property type="evidence" value="ECO:0007669"/>
    <property type="project" value="UniProtKB-UniRule"/>
</dbReference>
<dbReference type="Proteomes" id="UP000264006">
    <property type="component" value="Chromosome"/>
</dbReference>
<dbReference type="Gene3D" id="1.10.238.260">
    <property type="match status" value="1"/>
</dbReference>
<dbReference type="Pfam" id="PF00682">
    <property type="entry name" value="HMGL-like"/>
    <property type="match status" value="1"/>
</dbReference>
<evidence type="ECO:0000256" key="9">
    <source>
        <dbReference type="RuleBase" id="RU003523"/>
    </source>
</evidence>
<keyword evidence="6" id="KW-0100">Branched-chain amino acid biosynthesis</keyword>
<dbReference type="Gene3D" id="3.30.160.270">
    <property type="match status" value="1"/>
</dbReference>
<evidence type="ECO:0000256" key="5">
    <source>
        <dbReference type="ARBA" id="ARBA00022679"/>
    </source>
</evidence>
<dbReference type="InterPro" id="IPR013785">
    <property type="entry name" value="Aldolase_TIM"/>
</dbReference>
<dbReference type="InterPro" id="IPR036230">
    <property type="entry name" value="LeuA_allosteric_dom_sf"/>
</dbReference>
<evidence type="ECO:0000256" key="8">
    <source>
        <dbReference type="NCBIfam" id="TIGR00977"/>
    </source>
</evidence>
<dbReference type="GO" id="GO:0009098">
    <property type="term" value="P:L-leucine biosynthetic process"/>
    <property type="evidence" value="ECO:0007669"/>
    <property type="project" value="InterPro"/>
</dbReference>
<dbReference type="InterPro" id="IPR013709">
    <property type="entry name" value="2-isopropylmalate_synth_dimer"/>
</dbReference>
<dbReference type="Pfam" id="PF08502">
    <property type="entry name" value="LeuA_dimer"/>
    <property type="match status" value="1"/>
</dbReference>
<dbReference type="PANTHER" id="PTHR43538:SF1">
    <property type="entry name" value="(R)-CITRAMALATE SYNTHASE"/>
    <property type="match status" value="1"/>
</dbReference>
<dbReference type="OrthoDB" id="9803573at2"/>
<keyword evidence="12" id="KW-1185">Reference proteome</keyword>
<dbReference type="PROSITE" id="PS00815">
    <property type="entry name" value="AIPM_HOMOCIT_SYNTH_1"/>
    <property type="match status" value="1"/>
</dbReference>
<comment type="similarity">
    <text evidence="2 9">Belongs to the alpha-IPM synthase/homocitrate synthase family.</text>
</comment>
<reference evidence="11 12" key="1">
    <citation type="submission" date="2018-09" db="EMBL/GenBank/DDBJ databases">
        <title>Complete genome sequence of Euzebya sp. DY32-46 isolated from seawater of Pacific Ocean.</title>
        <authorList>
            <person name="Xu L."/>
            <person name="Wu Y.-H."/>
            <person name="Xu X.-W."/>
        </authorList>
    </citation>
    <scope>NUCLEOTIDE SEQUENCE [LARGE SCALE GENOMIC DNA]</scope>
    <source>
        <strain evidence="11 12">DY32-46</strain>
    </source>
</reference>
<keyword evidence="3" id="KW-0028">Amino-acid biosynthesis</keyword>
<evidence type="ECO:0000256" key="7">
    <source>
        <dbReference type="ARBA" id="ARBA00048263"/>
    </source>
</evidence>
<dbReference type="EMBL" id="CP031165">
    <property type="protein sequence ID" value="AXV08160.1"/>
    <property type="molecule type" value="Genomic_DNA"/>
</dbReference>
<protein>
    <recommendedName>
        <fullName evidence="8">Citramalate synthase</fullName>
        <ecNumber evidence="8">2.3.3.21</ecNumber>
    </recommendedName>
</protein>
<dbReference type="SMART" id="SM00917">
    <property type="entry name" value="LeuA_dimer"/>
    <property type="match status" value="1"/>
</dbReference>
<evidence type="ECO:0000256" key="6">
    <source>
        <dbReference type="ARBA" id="ARBA00023304"/>
    </source>
</evidence>
<feature type="domain" description="Pyruvate carboxyltransferase" evidence="10">
    <location>
        <begin position="3"/>
        <end position="273"/>
    </location>
</feature>
<evidence type="ECO:0000313" key="12">
    <source>
        <dbReference type="Proteomes" id="UP000264006"/>
    </source>
</evidence>
<dbReference type="InterPro" id="IPR005675">
    <property type="entry name" value="Citramal_synthase"/>
</dbReference>
<proteinExistence type="inferred from homology"/>
<evidence type="ECO:0000256" key="3">
    <source>
        <dbReference type="ARBA" id="ARBA00022605"/>
    </source>
</evidence>
<dbReference type="InterPro" id="IPR002034">
    <property type="entry name" value="AIPM/Hcit_synth_CS"/>
</dbReference>
<dbReference type="PANTHER" id="PTHR43538">
    <property type="entry name" value="ALPHA-IPM SYNTHASE/HOMOCITRATE SYNTHASE"/>
    <property type="match status" value="1"/>
</dbReference>
<dbReference type="CDD" id="cd07941">
    <property type="entry name" value="DRE_TIM_LeuA3"/>
    <property type="match status" value="1"/>
</dbReference>
<evidence type="ECO:0000259" key="10">
    <source>
        <dbReference type="PROSITE" id="PS50991"/>
    </source>
</evidence>
<dbReference type="GO" id="GO:0003852">
    <property type="term" value="F:2-isopropylmalate synthase activity"/>
    <property type="evidence" value="ECO:0007669"/>
    <property type="project" value="InterPro"/>
</dbReference>
<dbReference type="AlphaFoldDB" id="A0A346Y113"/>
<dbReference type="NCBIfam" id="TIGR00977">
    <property type="entry name" value="citramal_synth"/>
    <property type="match status" value="1"/>
</dbReference>
<dbReference type="Gene3D" id="3.20.20.70">
    <property type="entry name" value="Aldolase class I"/>
    <property type="match status" value="1"/>
</dbReference>
<dbReference type="InterPro" id="IPR054691">
    <property type="entry name" value="LeuA/HCS_post-cat"/>
</dbReference>
<keyword evidence="5 9" id="KW-0808">Transferase</keyword>
<dbReference type="EC" id="2.3.3.21" evidence="8"/>
<accession>A0A346Y113</accession>
<sequence length="527" mass="55967">MTVELYDTTLRDGTQQEGISLSVEDKLRVARTIDALGVPYIEGGWPGANPKDTEFFKRAAAGELELANATLVAFGMTRKPNRDAAGDENLAALLAAATPIVTLVGKSDIRHVTHAINTTGEENLAMLQSSFELIRGEGRRAFYDAEHFFDGYRRDRAYALDALRAAIAGGAECVVLCDTNGGMLPREVEQVVADVVAEVGGDGPGGVQVGIHVHNDTDCAVANSLIAMDAGVTHVQGTLNGIGERTGNANLSSIIPNLTLKMGMTDVVGDGAVGRITHIAHQVAEIMNLSVRPSAPYVGNAAFAHKAGLHVSALAKDTDLYQHVDPGSVGNRIRLLVSELAGRATVVMKGADMGLDLDSADAMAILERVKELEHLGYSFEAADASFELLVRRHTGQDVERFVLESFRTIVERREDGSMVAEATVKVWVGDTRLIGVGEGNGPVSALDHAFRAAIGGVLPLDELHLADYKVRILDAKAGTNATTRVLITSSDADREYTTVGVDANVIEASWQAMSDAYTASLLAREGA</sequence>
<dbReference type="PROSITE" id="PS50991">
    <property type="entry name" value="PYR_CT"/>
    <property type="match status" value="1"/>
</dbReference>
<dbReference type="RefSeq" id="WP_114592541.1">
    <property type="nucleotide sequence ID" value="NZ_CP031165.1"/>
</dbReference>
<dbReference type="InterPro" id="IPR000891">
    <property type="entry name" value="PYR_CT"/>
</dbReference>
<evidence type="ECO:0000313" key="11">
    <source>
        <dbReference type="EMBL" id="AXV08160.1"/>
    </source>
</evidence>
<evidence type="ECO:0000256" key="2">
    <source>
        <dbReference type="ARBA" id="ARBA00006154"/>
    </source>
</evidence>
<evidence type="ECO:0000256" key="4">
    <source>
        <dbReference type="ARBA" id="ARBA00022624"/>
    </source>
</evidence>